<comment type="caution">
    <text evidence="2">The sequence shown here is derived from an EMBL/GenBank/DDBJ whole genome shotgun (WGS) entry which is preliminary data.</text>
</comment>
<organism evidence="2 3">
    <name type="scientific">Amphibalanus amphitrite</name>
    <name type="common">Striped barnacle</name>
    <name type="synonym">Balanus amphitrite</name>
    <dbReference type="NCBI Taxonomy" id="1232801"/>
    <lineage>
        <taxon>Eukaryota</taxon>
        <taxon>Metazoa</taxon>
        <taxon>Ecdysozoa</taxon>
        <taxon>Arthropoda</taxon>
        <taxon>Crustacea</taxon>
        <taxon>Multicrustacea</taxon>
        <taxon>Cirripedia</taxon>
        <taxon>Thoracica</taxon>
        <taxon>Thoracicalcarea</taxon>
        <taxon>Balanomorpha</taxon>
        <taxon>Balanoidea</taxon>
        <taxon>Balanidae</taxon>
        <taxon>Amphibalaninae</taxon>
        <taxon>Amphibalanus</taxon>
    </lineage>
</organism>
<evidence type="ECO:0000313" key="3">
    <source>
        <dbReference type="Proteomes" id="UP000440578"/>
    </source>
</evidence>
<feature type="region of interest" description="Disordered" evidence="1">
    <location>
        <begin position="73"/>
        <end position="114"/>
    </location>
</feature>
<sequence length="114" mass="12506">MERLLTGSGRRRRTASRKAPPPPPPPPPVQWLGGDAARRTWTRAVSAPLDDMVLDPGVVRAIGAERAAPLSLLVQQRRSGSTGGDQDGSDSGSTQGERRWLLRRAQETSWMIRR</sequence>
<proteinExistence type="predicted"/>
<feature type="compositionally biased region" description="Basic and acidic residues" evidence="1">
    <location>
        <begin position="96"/>
        <end position="106"/>
    </location>
</feature>
<evidence type="ECO:0000256" key="1">
    <source>
        <dbReference type="SAM" id="MobiDB-lite"/>
    </source>
</evidence>
<dbReference type="Proteomes" id="UP000440578">
    <property type="component" value="Unassembled WGS sequence"/>
</dbReference>
<feature type="region of interest" description="Disordered" evidence="1">
    <location>
        <begin position="1"/>
        <end position="37"/>
    </location>
</feature>
<feature type="compositionally biased region" description="Pro residues" evidence="1">
    <location>
        <begin position="19"/>
        <end position="29"/>
    </location>
</feature>
<dbReference type="AlphaFoldDB" id="A0A6A4X3W8"/>
<accession>A0A6A4X3W8</accession>
<reference evidence="2 3" key="1">
    <citation type="submission" date="2019-07" db="EMBL/GenBank/DDBJ databases">
        <title>Draft genome assembly of a fouling barnacle, Amphibalanus amphitrite (Darwin, 1854): The first reference genome for Thecostraca.</title>
        <authorList>
            <person name="Kim W."/>
        </authorList>
    </citation>
    <scope>NUCLEOTIDE SEQUENCE [LARGE SCALE GENOMIC DNA]</scope>
    <source>
        <strain evidence="2">SNU_AA5</strain>
        <tissue evidence="2">Soma without cirri and trophi</tissue>
    </source>
</reference>
<evidence type="ECO:0000313" key="2">
    <source>
        <dbReference type="EMBL" id="KAF0313997.1"/>
    </source>
</evidence>
<name>A0A6A4X3W8_AMPAM</name>
<keyword evidence="3" id="KW-1185">Reference proteome</keyword>
<gene>
    <name evidence="2" type="ORF">FJT64_001597</name>
</gene>
<protein>
    <submittedName>
        <fullName evidence="2">Uncharacterized protein</fullName>
    </submittedName>
</protein>
<dbReference type="EMBL" id="VIIS01000059">
    <property type="protein sequence ID" value="KAF0313997.1"/>
    <property type="molecule type" value="Genomic_DNA"/>
</dbReference>